<proteinExistence type="predicted"/>
<evidence type="ECO:0000313" key="2">
    <source>
        <dbReference type="Proteomes" id="UP000027931"/>
    </source>
</evidence>
<keyword evidence="2" id="KW-1185">Reference proteome</keyword>
<dbReference type="AlphaFoldDB" id="A0A074MFI9"/>
<organism evidence="1 2">
    <name type="scientific">Tumebacillus flagellatus</name>
    <dbReference type="NCBI Taxonomy" id="1157490"/>
    <lineage>
        <taxon>Bacteria</taxon>
        <taxon>Bacillati</taxon>
        <taxon>Bacillota</taxon>
        <taxon>Bacilli</taxon>
        <taxon>Bacillales</taxon>
        <taxon>Alicyclobacillaceae</taxon>
        <taxon>Tumebacillus</taxon>
    </lineage>
</organism>
<dbReference type="OrthoDB" id="2382278at2"/>
<comment type="caution">
    <text evidence="1">The sequence shown here is derived from an EMBL/GenBank/DDBJ whole genome shotgun (WGS) entry which is preliminary data.</text>
</comment>
<dbReference type="STRING" id="1157490.EL26_03160"/>
<dbReference type="InterPro" id="IPR035903">
    <property type="entry name" value="HesB-like_dom_sf"/>
</dbReference>
<accession>A0A074MFI9</accession>
<dbReference type="EMBL" id="JMIR01000003">
    <property type="protein sequence ID" value="KEO84532.1"/>
    <property type="molecule type" value="Genomic_DNA"/>
</dbReference>
<name>A0A074MFI9_9BACL</name>
<evidence type="ECO:0000313" key="1">
    <source>
        <dbReference type="EMBL" id="KEO84532.1"/>
    </source>
</evidence>
<dbReference type="RefSeq" id="WP_038084385.1">
    <property type="nucleotide sequence ID" value="NZ_JMIR01000003.1"/>
</dbReference>
<sequence>MKFRLVLDEPREHDKFHEVRGLKFAIDAFAASFVESITVDYDSYEDSFMVINEAGPNSAC</sequence>
<reference evidence="1 2" key="1">
    <citation type="journal article" date="2013" name="Int. J. Syst. Evol. Microbiol.">
        <title>Tumebacillus flagellatus sp. nov., an alpha-amylase/pullulanase-producing bacterium isolated from cassava wastewater.</title>
        <authorList>
            <person name="Wang Q."/>
            <person name="Xie N."/>
            <person name="Qin Y."/>
            <person name="Shen N."/>
            <person name="Zhu J."/>
            <person name="Mi H."/>
            <person name="Huang R."/>
        </authorList>
    </citation>
    <scope>NUCLEOTIDE SEQUENCE [LARGE SCALE GENOMIC DNA]</scope>
    <source>
        <strain evidence="1 2">GST4</strain>
    </source>
</reference>
<gene>
    <name evidence="1" type="ORF">EL26_03160</name>
</gene>
<dbReference type="Gene3D" id="2.60.300.12">
    <property type="entry name" value="HesB-like domain"/>
    <property type="match status" value="1"/>
</dbReference>
<protein>
    <submittedName>
        <fullName evidence="1">Uncharacterized protein</fullName>
    </submittedName>
</protein>
<dbReference type="Proteomes" id="UP000027931">
    <property type="component" value="Unassembled WGS sequence"/>
</dbReference>
<dbReference type="eggNOG" id="ENOG502ZWYE">
    <property type="taxonomic scope" value="Bacteria"/>
</dbReference>